<dbReference type="Pfam" id="PF03195">
    <property type="entry name" value="LOB"/>
    <property type="match status" value="1"/>
</dbReference>
<dbReference type="InterPro" id="IPR004883">
    <property type="entry name" value="LOB"/>
</dbReference>
<evidence type="ECO:0000313" key="5">
    <source>
        <dbReference type="Proteomes" id="UP000824469"/>
    </source>
</evidence>
<name>A0AA38GZV5_TAXCH</name>
<proteinExistence type="inferred from homology"/>
<comment type="caution">
    <text evidence="4">The sequence shown here is derived from an EMBL/GenBank/DDBJ whole genome shotgun (WGS) entry which is preliminary data.</text>
</comment>
<feature type="coiled-coil region" evidence="2">
    <location>
        <begin position="85"/>
        <end position="112"/>
    </location>
</feature>
<evidence type="ECO:0000259" key="3">
    <source>
        <dbReference type="PROSITE" id="PS50891"/>
    </source>
</evidence>
<dbReference type="Proteomes" id="UP000824469">
    <property type="component" value="Unassembled WGS sequence"/>
</dbReference>
<keyword evidence="5" id="KW-1185">Reference proteome</keyword>
<reference evidence="4 5" key="1">
    <citation type="journal article" date="2021" name="Nat. Plants">
        <title>The Taxus genome provides insights into paclitaxel biosynthesis.</title>
        <authorList>
            <person name="Xiong X."/>
            <person name="Gou J."/>
            <person name="Liao Q."/>
            <person name="Li Y."/>
            <person name="Zhou Q."/>
            <person name="Bi G."/>
            <person name="Li C."/>
            <person name="Du R."/>
            <person name="Wang X."/>
            <person name="Sun T."/>
            <person name="Guo L."/>
            <person name="Liang H."/>
            <person name="Lu P."/>
            <person name="Wu Y."/>
            <person name="Zhang Z."/>
            <person name="Ro D.K."/>
            <person name="Shang Y."/>
            <person name="Huang S."/>
            <person name="Yan J."/>
        </authorList>
    </citation>
    <scope>NUCLEOTIDE SEQUENCE [LARGE SCALE GENOMIC DNA]</scope>
    <source>
        <strain evidence="4">Ta-2019</strain>
    </source>
</reference>
<dbReference type="EMBL" id="JAHRHJ020000001">
    <property type="protein sequence ID" value="KAH9330857.1"/>
    <property type="molecule type" value="Genomic_DNA"/>
</dbReference>
<dbReference type="OMA" id="LWETHYT"/>
<evidence type="ECO:0000256" key="1">
    <source>
        <dbReference type="ARBA" id="ARBA00005474"/>
    </source>
</evidence>
<dbReference type="PROSITE" id="PS50891">
    <property type="entry name" value="LOB"/>
    <property type="match status" value="1"/>
</dbReference>
<gene>
    <name evidence="4" type="ORF">KI387_002965</name>
</gene>
<evidence type="ECO:0000256" key="2">
    <source>
        <dbReference type="SAM" id="Coils"/>
    </source>
</evidence>
<accession>A0AA38GZV5</accession>
<dbReference type="PANTHER" id="PTHR31301:SF206">
    <property type="entry name" value="LOB DOMAIN-CONTAINING PROTEIN 1"/>
    <property type="match status" value="1"/>
</dbReference>
<comment type="similarity">
    <text evidence="1">Belongs to the LOB domain-containing protein family.</text>
</comment>
<dbReference type="PANTHER" id="PTHR31301">
    <property type="entry name" value="LOB DOMAIN-CONTAINING PROTEIN 4-RELATED"/>
    <property type="match status" value="1"/>
</dbReference>
<dbReference type="AlphaFoldDB" id="A0AA38GZV5"/>
<keyword evidence="2" id="KW-0175">Coiled coil</keyword>
<protein>
    <recommendedName>
        <fullName evidence="3">LOB domain-containing protein</fullName>
    </recommendedName>
</protein>
<evidence type="ECO:0000313" key="4">
    <source>
        <dbReference type="EMBL" id="KAH9330857.1"/>
    </source>
</evidence>
<organism evidence="4 5">
    <name type="scientific">Taxus chinensis</name>
    <name type="common">Chinese yew</name>
    <name type="synonym">Taxus wallichiana var. chinensis</name>
    <dbReference type="NCBI Taxonomy" id="29808"/>
    <lineage>
        <taxon>Eukaryota</taxon>
        <taxon>Viridiplantae</taxon>
        <taxon>Streptophyta</taxon>
        <taxon>Embryophyta</taxon>
        <taxon>Tracheophyta</taxon>
        <taxon>Spermatophyta</taxon>
        <taxon>Pinopsida</taxon>
        <taxon>Pinidae</taxon>
        <taxon>Conifers II</taxon>
        <taxon>Cupressales</taxon>
        <taxon>Taxaceae</taxon>
        <taxon>Taxus</taxon>
    </lineage>
</organism>
<sequence>MAKRKIAYPACAACRMQRKKCSEECVFAPHFPSNDPEKFAVAQSVFGTSHTVKLLQGLKAEQRADAVYEATARVDDPVHECVSSIHQMKKRIAELEADLAATQEELVRVLHMFLLGTDDALHVAYPSDTTSQPIKDNMYEEADPLQLWRSLWEQ</sequence>
<feature type="domain" description="LOB" evidence="3">
    <location>
        <begin position="9"/>
        <end position="106"/>
    </location>
</feature>